<comment type="caution">
    <text evidence="1">The sequence shown here is derived from an EMBL/GenBank/DDBJ whole genome shotgun (WGS) entry which is preliminary data.</text>
</comment>
<protein>
    <recommendedName>
        <fullName evidence="3">Protein kinase domain-containing protein</fullName>
    </recommendedName>
</protein>
<reference evidence="1" key="1">
    <citation type="submission" date="2023-03" db="EMBL/GenBank/DDBJ databases">
        <title>Massive genome expansion in bonnet fungi (Mycena s.s.) driven by repeated elements and novel gene families across ecological guilds.</title>
        <authorList>
            <consortium name="Lawrence Berkeley National Laboratory"/>
            <person name="Harder C.B."/>
            <person name="Miyauchi S."/>
            <person name="Viragh M."/>
            <person name="Kuo A."/>
            <person name="Thoen E."/>
            <person name="Andreopoulos B."/>
            <person name="Lu D."/>
            <person name="Skrede I."/>
            <person name="Drula E."/>
            <person name="Henrissat B."/>
            <person name="Morin E."/>
            <person name="Kohler A."/>
            <person name="Barry K."/>
            <person name="LaButti K."/>
            <person name="Morin E."/>
            <person name="Salamov A."/>
            <person name="Lipzen A."/>
            <person name="Mereny Z."/>
            <person name="Hegedus B."/>
            <person name="Baldrian P."/>
            <person name="Stursova M."/>
            <person name="Weitz H."/>
            <person name="Taylor A."/>
            <person name="Grigoriev I.V."/>
            <person name="Nagy L.G."/>
            <person name="Martin F."/>
            <person name="Kauserud H."/>
        </authorList>
    </citation>
    <scope>NUCLEOTIDE SEQUENCE</scope>
    <source>
        <strain evidence="1">9144</strain>
    </source>
</reference>
<keyword evidence="2" id="KW-1185">Reference proteome</keyword>
<dbReference type="AlphaFoldDB" id="A0AAD6VPM3"/>
<proteinExistence type="predicted"/>
<evidence type="ECO:0000313" key="2">
    <source>
        <dbReference type="Proteomes" id="UP001219525"/>
    </source>
</evidence>
<evidence type="ECO:0000313" key="1">
    <source>
        <dbReference type="EMBL" id="KAJ7216423.1"/>
    </source>
</evidence>
<evidence type="ECO:0008006" key="3">
    <source>
        <dbReference type="Google" id="ProtNLM"/>
    </source>
</evidence>
<accession>A0AAD6VPM3</accession>
<sequence length="463" mass="51386">MFNRSTGFQIFDSQLYNVGGDLNIQTQHVPTRVNLLPAALAPGSAALQQSLPIQDYEMGDVVLQLSGTTDGRAGASHLEFTNGCRNGSYDDTAMQTLDDESLVTQREVKRLRHEEEGIKIIQDEDITLISEIRSGPGYFLHCGRNEGRAIIVRVFNRSPTARQQLESTMAVSKGLMHPNILRIRGISPRQSMMHFIAYENVHWKNSEGPLAAALKHDLNRSIALGLKMDSQIAELAAGMNYISVNGVPLGSPSMGVECFDVFLDVDDRFLISINPRLSKASAQSQEQQENRAWRVFDALCQKVLTSANRVIHLDCEQIYRHPESLESLCRDSATECSIAADVSSAACALQEGGRPVQARREYVWRTMDRGNRSLATVARQITLDLDMNFSPLQKLTQLHRKSPHVHRCAGYVREEITLTTTTLDSVIVAHDTPSPLEICPICHEIVSFYEAFDCVCGGSDKPS</sequence>
<organism evidence="1 2">
    <name type="scientific">Mycena pura</name>
    <dbReference type="NCBI Taxonomy" id="153505"/>
    <lineage>
        <taxon>Eukaryota</taxon>
        <taxon>Fungi</taxon>
        <taxon>Dikarya</taxon>
        <taxon>Basidiomycota</taxon>
        <taxon>Agaricomycotina</taxon>
        <taxon>Agaricomycetes</taxon>
        <taxon>Agaricomycetidae</taxon>
        <taxon>Agaricales</taxon>
        <taxon>Marasmiineae</taxon>
        <taxon>Mycenaceae</taxon>
        <taxon>Mycena</taxon>
    </lineage>
</organism>
<dbReference type="Proteomes" id="UP001219525">
    <property type="component" value="Unassembled WGS sequence"/>
</dbReference>
<dbReference type="EMBL" id="JARJCW010000015">
    <property type="protein sequence ID" value="KAJ7216423.1"/>
    <property type="molecule type" value="Genomic_DNA"/>
</dbReference>
<name>A0AAD6VPM3_9AGAR</name>
<gene>
    <name evidence="1" type="ORF">GGX14DRAFT_561985</name>
</gene>